<dbReference type="OrthoDB" id="10429093at2759"/>
<feature type="transmembrane region" description="Helical" evidence="1">
    <location>
        <begin position="20"/>
        <end position="44"/>
    </location>
</feature>
<dbReference type="AlphaFoldDB" id="A0A5N7A8D7"/>
<keyword evidence="1" id="KW-0472">Membrane</keyword>
<dbReference type="GeneID" id="43651309"/>
<name>A0A5N7A8D7_9EURO</name>
<dbReference type="Proteomes" id="UP000326268">
    <property type="component" value="Unassembled WGS sequence"/>
</dbReference>
<sequence>MLPFLRYQPVAQVSFYHHHVIVSSRLSMVLCPSLIHFLWFSLYYHGRHFGRYLNFLPLPANYVH</sequence>
<keyword evidence="1" id="KW-1133">Transmembrane helix</keyword>
<accession>A0A5N7A8D7</accession>
<keyword evidence="1" id="KW-0812">Transmembrane</keyword>
<evidence type="ECO:0000313" key="3">
    <source>
        <dbReference type="Proteomes" id="UP000326268"/>
    </source>
</evidence>
<keyword evidence="3" id="KW-1185">Reference proteome</keyword>
<gene>
    <name evidence="2" type="ORF">BDV27DRAFT_127854</name>
</gene>
<proteinExistence type="predicted"/>
<reference evidence="2 3" key="1">
    <citation type="submission" date="2019-04" db="EMBL/GenBank/DDBJ databases">
        <title>Friends and foes A comparative genomics studyof 23 Aspergillus species from section Flavi.</title>
        <authorList>
            <consortium name="DOE Joint Genome Institute"/>
            <person name="Kjaerbolling I."/>
            <person name="Vesth T."/>
            <person name="Frisvad J.C."/>
            <person name="Nybo J.L."/>
            <person name="Theobald S."/>
            <person name="Kildgaard S."/>
            <person name="Isbrandt T."/>
            <person name="Kuo A."/>
            <person name="Sato A."/>
            <person name="Lyhne E.K."/>
            <person name="Kogle M.E."/>
            <person name="Wiebenga A."/>
            <person name="Kun R.S."/>
            <person name="Lubbers R.J."/>
            <person name="Makela M.R."/>
            <person name="Barry K."/>
            <person name="Chovatia M."/>
            <person name="Clum A."/>
            <person name="Daum C."/>
            <person name="Haridas S."/>
            <person name="He G."/>
            <person name="LaButti K."/>
            <person name="Lipzen A."/>
            <person name="Mondo S."/>
            <person name="Riley R."/>
            <person name="Salamov A."/>
            <person name="Simmons B.A."/>
            <person name="Magnuson J.K."/>
            <person name="Henrissat B."/>
            <person name="Mortensen U.H."/>
            <person name="Larsen T.O."/>
            <person name="Devries R.P."/>
            <person name="Grigoriev I.V."/>
            <person name="Machida M."/>
            <person name="Baker S.E."/>
            <person name="Andersen M.R."/>
        </authorList>
    </citation>
    <scope>NUCLEOTIDE SEQUENCE [LARGE SCALE GENOMIC DNA]</scope>
    <source>
        <strain evidence="2 3">CBS 763.97</strain>
    </source>
</reference>
<dbReference type="EMBL" id="ML737643">
    <property type="protein sequence ID" value="KAE8364810.1"/>
    <property type="molecule type" value="Genomic_DNA"/>
</dbReference>
<organism evidence="2 3">
    <name type="scientific">Aspergillus caelatus</name>
    <dbReference type="NCBI Taxonomy" id="61420"/>
    <lineage>
        <taxon>Eukaryota</taxon>
        <taxon>Fungi</taxon>
        <taxon>Dikarya</taxon>
        <taxon>Ascomycota</taxon>
        <taxon>Pezizomycotina</taxon>
        <taxon>Eurotiomycetes</taxon>
        <taxon>Eurotiomycetidae</taxon>
        <taxon>Eurotiales</taxon>
        <taxon>Aspergillaceae</taxon>
        <taxon>Aspergillus</taxon>
        <taxon>Aspergillus subgen. Circumdati</taxon>
    </lineage>
</organism>
<protein>
    <submittedName>
        <fullName evidence="2">Uncharacterized protein</fullName>
    </submittedName>
</protein>
<evidence type="ECO:0000256" key="1">
    <source>
        <dbReference type="SAM" id="Phobius"/>
    </source>
</evidence>
<dbReference type="RefSeq" id="XP_031927891.1">
    <property type="nucleotide sequence ID" value="XM_032066863.1"/>
</dbReference>
<evidence type="ECO:0000313" key="2">
    <source>
        <dbReference type="EMBL" id="KAE8364810.1"/>
    </source>
</evidence>